<dbReference type="InterPro" id="IPR008658">
    <property type="entry name" value="KAP3"/>
</dbReference>
<dbReference type="InterPro" id="IPR000225">
    <property type="entry name" value="Armadillo"/>
</dbReference>
<sequence length="857" mass="98775">MVTALDAHPTEQALILHFELEAALLGQYGDTLLEESKECQKTIYIDNLTEFTDIPALAKEILQRFDIIPYCKFGELEIILSFLKKRSGERKIETTFEGVSLEKMEEYIELLYGDMDEKIRGSSMALQIALNPANLGLLAENETFIGAICRVLREDGKSNIELAHNIIQILFCFSVYSSFHSLIIQQKIGSACMDLIEYHLNKKELHKQNLEKKLSQTDLGKLSSHQESSMAKFNNYVKKQENFFKISFSILLNLAEDIDVEIRMVNKGIVALLSRTLNSENVDLLAVAVSFLKKLSIYVENKNEMAKLNVIDKLVPLLSINDNKELISITLRLILNLSFDVDLRINMVKKGILSKLFNLLQIEEYRKNVLCILNHVSIEEKFKPLFSSTDCISTIVRLILECHCERIPIELISLGINLATNIKNAQVMCKDNGLKMLMRRAFRFKDPLLMKMIRNISKHDGPIKELFVDHVNNLGCSLHESDEDEHEEFIAECLGVLGNLNIPNLNFEKLFRKYSMTSWLKARLNIYCEDELLFNILSFLATAFVDEGAALLLQEEGIVNSILDLLNAKQEDDDMVLQIVYLIQQLLRHPKICKRLITDTHIPAYLLDLVHDKNSEIRKICDLSLDIIAEVNEEWAKKIQVEKFCWHNGHWIKAIHDQNGIFHEEDNACDYDDYDEDFYDHLKLIYSLGEQDDFTSDDDTFESDFSRPKCCFDSIGCHFGKILQNNPSLLVHENNFKSLRKKRPEMQLYKQNVFNWFDKTIMQGDKGPPCGHPLLSFLVNSFVEYLNLIFRLVNVIHILKIYLVISYVFNKGHCNIFQSYCLNPNIHAERKYSLSYQNNIRFANNGLEEVPMGTPSD</sequence>
<dbReference type="Gene3D" id="1.25.10.10">
    <property type="entry name" value="Leucine-rich Repeat Variant"/>
    <property type="match status" value="1"/>
</dbReference>
<dbReference type="SMART" id="SM01297">
    <property type="entry name" value="KAP"/>
    <property type="match status" value="1"/>
</dbReference>
<dbReference type="SMART" id="SM00185">
    <property type="entry name" value="ARM"/>
    <property type="match status" value="4"/>
</dbReference>
<protein>
    <submittedName>
        <fullName evidence="1">KIFAP3</fullName>
    </submittedName>
</protein>
<dbReference type="SUPFAM" id="SSF48371">
    <property type="entry name" value="ARM repeat"/>
    <property type="match status" value="1"/>
</dbReference>
<evidence type="ECO:0000313" key="2">
    <source>
        <dbReference type="Proteomes" id="UP001235939"/>
    </source>
</evidence>
<proteinExistence type="predicted"/>
<dbReference type="InterPro" id="IPR011989">
    <property type="entry name" value="ARM-like"/>
</dbReference>
<reference evidence="1 2" key="1">
    <citation type="submission" date="2022-03" db="EMBL/GenBank/DDBJ databases">
        <title>A chromosomal length assembly of Cordylochernes scorpioides.</title>
        <authorList>
            <person name="Zeh D."/>
            <person name="Zeh J."/>
        </authorList>
    </citation>
    <scope>NUCLEOTIDE SEQUENCE [LARGE SCALE GENOMIC DNA]</scope>
    <source>
        <strain evidence="1">IN4F17</strain>
        <tissue evidence="1">Whole Body</tissue>
    </source>
</reference>
<accession>A0ABY6LUA1</accession>
<keyword evidence="2" id="KW-1185">Reference proteome</keyword>
<gene>
    <name evidence="1" type="ORF">LAZ67_23000481</name>
</gene>
<evidence type="ECO:0000313" key="1">
    <source>
        <dbReference type="EMBL" id="UYV83315.1"/>
    </source>
</evidence>
<dbReference type="PANTHER" id="PTHR15605">
    <property type="entry name" value="KINESIN-ASSOCIATED PROTEINS"/>
    <property type="match status" value="1"/>
</dbReference>
<dbReference type="Proteomes" id="UP001235939">
    <property type="component" value="Chromosome 23"/>
</dbReference>
<dbReference type="InterPro" id="IPR016024">
    <property type="entry name" value="ARM-type_fold"/>
</dbReference>
<dbReference type="EMBL" id="CP092885">
    <property type="protein sequence ID" value="UYV83315.1"/>
    <property type="molecule type" value="Genomic_DNA"/>
</dbReference>
<organism evidence="1 2">
    <name type="scientific">Cordylochernes scorpioides</name>
    <dbReference type="NCBI Taxonomy" id="51811"/>
    <lineage>
        <taxon>Eukaryota</taxon>
        <taxon>Metazoa</taxon>
        <taxon>Ecdysozoa</taxon>
        <taxon>Arthropoda</taxon>
        <taxon>Chelicerata</taxon>
        <taxon>Arachnida</taxon>
        <taxon>Pseudoscorpiones</taxon>
        <taxon>Cheliferoidea</taxon>
        <taxon>Chernetidae</taxon>
        <taxon>Cordylochernes</taxon>
    </lineage>
</organism>
<dbReference type="Pfam" id="PF05804">
    <property type="entry name" value="KAP"/>
    <property type="match status" value="1"/>
</dbReference>
<dbReference type="PANTHER" id="PTHR15605:SF2">
    <property type="entry name" value="KINESIN-ASSOCIATED PROTEIN 3"/>
    <property type="match status" value="1"/>
</dbReference>
<name>A0ABY6LUA1_9ARAC</name>